<dbReference type="GeneID" id="36550044"/>
<keyword evidence="2" id="KW-1185">Reference proteome</keyword>
<evidence type="ECO:0000313" key="1">
    <source>
        <dbReference type="EMBL" id="PLB54261.1"/>
    </source>
</evidence>
<accession>A0A2I2GMZ3</accession>
<dbReference type="VEuPathDB" id="FungiDB:P170DRAFT_11786"/>
<dbReference type="EMBL" id="MSFO01000001">
    <property type="protein sequence ID" value="PLB54261.1"/>
    <property type="molecule type" value="Genomic_DNA"/>
</dbReference>
<dbReference type="AlphaFoldDB" id="A0A2I2GMZ3"/>
<proteinExistence type="predicted"/>
<sequence length="217" mass="23503">MMPARISSGEKTTIVNGGRLIRSLGRIDLVLQDGQSALAAAAGAGVALAGAAVARAGRHSGRKVGMNGRSLVENGWGFVVERRGKRTGLRRLGDGKRGGFVRVFIGSGRLLIVLFPGFLDYGPLAILDHPPLSGDQISPRAKEGNDRWSDVFFFFLGCRPMPIQDWCPGAAPLHLATRWRIDEEWGRGGEWKVKQPVIRTQSGSRVNLPLHRTGGYP</sequence>
<organism evidence="1 2">
    <name type="scientific">Aspergillus steynii IBT 23096</name>
    <dbReference type="NCBI Taxonomy" id="1392250"/>
    <lineage>
        <taxon>Eukaryota</taxon>
        <taxon>Fungi</taxon>
        <taxon>Dikarya</taxon>
        <taxon>Ascomycota</taxon>
        <taxon>Pezizomycotina</taxon>
        <taxon>Eurotiomycetes</taxon>
        <taxon>Eurotiomycetidae</taxon>
        <taxon>Eurotiales</taxon>
        <taxon>Aspergillaceae</taxon>
        <taxon>Aspergillus</taxon>
        <taxon>Aspergillus subgen. Circumdati</taxon>
    </lineage>
</organism>
<gene>
    <name evidence="1" type="ORF">P170DRAFT_11786</name>
</gene>
<comment type="caution">
    <text evidence="1">The sequence shown here is derived from an EMBL/GenBank/DDBJ whole genome shotgun (WGS) entry which is preliminary data.</text>
</comment>
<name>A0A2I2GMZ3_9EURO</name>
<reference evidence="1 2" key="1">
    <citation type="submission" date="2016-12" db="EMBL/GenBank/DDBJ databases">
        <title>The genomes of Aspergillus section Nigri reveals drivers in fungal speciation.</title>
        <authorList>
            <consortium name="DOE Joint Genome Institute"/>
            <person name="Vesth T.C."/>
            <person name="Nybo J."/>
            <person name="Theobald S."/>
            <person name="Brandl J."/>
            <person name="Frisvad J.C."/>
            <person name="Nielsen K.F."/>
            <person name="Lyhne E.K."/>
            <person name="Kogle M.E."/>
            <person name="Kuo A."/>
            <person name="Riley R."/>
            <person name="Clum A."/>
            <person name="Nolan M."/>
            <person name="Lipzen A."/>
            <person name="Salamov A."/>
            <person name="Henrissat B."/>
            <person name="Wiebenga A."/>
            <person name="De Vries R.P."/>
            <person name="Grigoriev I.V."/>
            <person name="Mortensen U.H."/>
            <person name="Andersen M.R."/>
            <person name="Baker S.E."/>
        </authorList>
    </citation>
    <scope>NUCLEOTIDE SEQUENCE [LARGE SCALE GENOMIC DNA]</scope>
    <source>
        <strain evidence="1 2">IBT 23096</strain>
    </source>
</reference>
<protein>
    <submittedName>
        <fullName evidence="1">Uncharacterized protein</fullName>
    </submittedName>
</protein>
<dbReference type="RefSeq" id="XP_024709563.1">
    <property type="nucleotide sequence ID" value="XM_024842349.1"/>
</dbReference>
<evidence type="ECO:0000313" key="2">
    <source>
        <dbReference type="Proteomes" id="UP000234275"/>
    </source>
</evidence>
<dbReference type="Proteomes" id="UP000234275">
    <property type="component" value="Unassembled WGS sequence"/>
</dbReference>